<dbReference type="AlphaFoldDB" id="A0A1V2GUT8"/>
<dbReference type="SUPFAM" id="SSF74653">
    <property type="entry name" value="TolA/TonB C-terminal domain"/>
    <property type="match status" value="1"/>
</dbReference>
<sequence length="217" mass="22677">PQQAERQPERPAQPQQQQAAAQQGPALPMPPPPAPPAPPTPNPGPPSTAAPSREQTTRPGTGQTPATPNTAERSQSVLSTLERLRAAQQQNEPPRARPNPGGAPAAGGGAPSGAALLTAGEVRGVSERISECWSVDAGMLGLDQIVVELRVDIDPGGVIRNVRAASGVPSDPRARAVFESARRALLDQKCSPLPVPREKIPSLNSAIFRFNPRGLVR</sequence>
<comment type="caution">
    <text evidence="2">The sequence shown here is derived from an EMBL/GenBank/DDBJ whole genome shotgun (WGS) entry which is preliminary data.</text>
</comment>
<feature type="region of interest" description="Disordered" evidence="1">
    <location>
        <begin position="1"/>
        <end position="114"/>
    </location>
</feature>
<evidence type="ECO:0000313" key="2">
    <source>
        <dbReference type="EMBL" id="ONG43032.1"/>
    </source>
</evidence>
<name>A0A1V2GUT8_9PROT</name>
<dbReference type="RefSeq" id="WP_076960637.1">
    <property type="nucleotide sequence ID" value="NZ_MLCO01000488.1"/>
</dbReference>
<feature type="compositionally biased region" description="Pro residues" evidence="1">
    <location>
        <begin position="27"/>
        <end position="48"/>
    </location>
</feature>
<dbReference type="Gene3D" id="3.30.1150.10">
    <property type="match status" value="1"/>
</dbReference>
<evidence type="ECO:0008006" key="4">
    <source>
        <dbReference type="Google" id="ProtNLM"/>
    </source>
</evidence>
<feature type="non-terminal residue" evidence="2">
    <location>
        <position position="1"/>
    </location>
</feature>
<organism evidence="2 3">
    <name type="scientific">Teichococcus deserti</name>
    <dbReference type="NCBI Taxonomy" id="1817963"/>
    <lineage>
        <taxon>Bacteria</taxon>
        <taxon>Pseudomonadati</taxon>
        <taxon>Pseudomonadota</taxon>
        <taxon>Alphaproteobacteria</taxon>
        <taxon>Acetobacterales</taxon>
        <taxon>Roseomonadaceae</taxon>
        <taxon>Roseomonas</taxon>
    </lineage>
</organism>
<keyword evidence="3" id="KW-1185">Reference proteome</keyword>
<dbReference type="EMBL" id="MLCO01000488">
    <property type="protein sequence ID" value="ONG43032.1"/>
    <property type="molecule type" value="Genomic_DNA"/>
</dbReference>
<evidence type="ECO:0000256" key="1">
    <source>
        <dbReference type="SAM" id="MobiDB-lite"/>
    </source>
</evidence>
<accession>A0A1V2GUT8</accession>
<proteinExistence type="predicted"/>
<feature type="compositionally biased region" description="Low complexity" evidence="1">
    <location>
        <begin position="1"/>
        <end position="26"/>
    </location>
</feature>
<gene>
    <name evidence="2" type="ORF">BKE38_29005</name>
</gene>
<dbReference type="Proteomes" id="UP000188879">
    <property type="component" value="Unassembled WGS sequence"/>
</dbReference>
<feature type="compositionally biased region" description="Polar residues" evidence="1">
    <location>
        <begin position="53"/>
        <end position="79"/>
    </location>
</feature>
<reference evidence="2 3" key="1">
    <citation type="submission" date="2016-10" db="EMBL/GenBank/DDBJ databases">
        <title>Draft Genome sequence of Roseomonas sp. strain M3.</title>
        <authorList>
            <person name="Subhash Y."/>
            <person name="Lee S."/>
        </authorList>
    </citation>
    <scope>NUCLEOTIDE SEQUENCE [LARGE SCALE GENOMIC DNA]</scope>
    <source>
        <strain evidence="2 3">M3</strain>
    </source>
</reference>
<evidence type="ECO:0000313" key="3">
    <source>
        <dbReference type="Proteomes" id="UP000188879"/>
    </source>
</evidence>
<protein>
    <recommendedName>
        <fullName evidence="4">Energy transducer TonB</fullName>
    </recommendedName>
</protein>